<keyword evidence="5 6" id="KW-0472">Membrane</keyword>
<evidence type="ECO:0000259" key="7">
    <source>
        <dbReference type="Pfam" id="PF00892"/>
    </source>
</evidence>
<feature type="transmembrane region" description="Helical" evidence="6">
    <location>
        <begin position="58"/>
        <end position="79"/>
    </location>
</feature>
<feature type="transmembrane region" description="Helical" evidence="6">
    <location>
        <begin position="110"/>
        <end position="127"/>
    </location>
</feature>
<feature type="domain" description="EamA" evidence="7">
    <location>
        <begin position="7"/>
        <end position="126"/>
    </location>
</feature>
<feature type="transmembrane region" description="Helical" evidence="6">
    <location>
        <begin position="167"/>
        <end position="188"/>
    </location>
</feature>
<dbReference type="SUPFAM" id="SSF103481">
    <property type="entry name" value="Multidrug resistance efflux transporter EmrE"/>
    <property type="match status" value="2"/>
</dbReference>
<feature type="domain" description="EamA" evidence="7">
    <location>
        <begin position="136"/>
        <end position="265"/>
    </location>
</feature>
<dbReference type="PANTHER" id="PTHR32322">
    <property type="entry name" value="INNER MEMBRANE TRANSPORTER"/>
    <property type="match status" value="1"/>
</dbReference>
<sequence>MVKLYYIIPYVLINSLIYTFVKDGLCYVSPMFFMALRFLIGGVILLPFAKKLIINKDILLLAIFTTLSTSFWAYGLLYVEPSESAVLSYTMPLLAIPLSSLILKEKTTSMEALGIFIGFLGVIIYSLNLGLYFSLLGISLTLINAVFWALFTVYFRKLKGFDATSVNTVQLLIGSLIFFALSPIQFHFRFSLNFLFDLFYVSVLGGGISFYLWNSMLKTERVSKVTVLSFSIPALSTAVDEIRGVDITPGMIEGIGVMFLGILISRLEGKKLTKPTKRITSLH</sequence>
<dbReference type="GO" id="GO:0005886">
    <property type="term" value="C:plasma membrane"/>
    <property type="evidence" value="ECO:0007669"/>
    <property type="project" value="UniProtKB-SubCell"/>
</dbReference>
<reference evidence="8 9" key="1">
    <citation type="journal article" date="2015" name="Appl. Environ. Microbiol.">
        <title>Nanoarchaeota, Their Sulfolobales Host, and Nanoarchaeota Virus Distribution across Yellowstone National Park Hot Springs.</title>
        <authorList>
            <person name="Munson-McGee J.H."/>
            <person name="Field E.K."/>
            <person name="Bateson M."/>
            <person name="Rooney C."/>
            <person name="Stepanauskas R."/>
            <person name="Young M.J."/>
        </authorList>
    </citation>
    <scope>NUCLEOTIDE SEQUENCE [LARGE SCALE GENOMIC DNA]</scope>
    <source>
        <strain evidence="8">SCGC AC-742_N10</strain>
    </source>
</reference>
<evidence type="ECO:0000256" key="1">
    <source>
        <dbReference type="ARBA" id="ARBA00004651"/>
    </source>
</evidence>
<dbReference type="Pfam" id="PF00892">
    <property type="entry name" value="EamA"/>
    <property type="match status" value="2"/>
</dbReference>
<evidence type="ECO:0000256" key="5">
    <source>
        <dbReference type="ARBA" id="ARBA00023136"/>
    </source>
</evidence>
<evidence type="ECO:0000313" key="9">
    <source>
        <dbReference type="Proteomes" id="UP000245638"/>
    </source>
</evidence>
<dbReference type="InterPro" id="IPR000620">
    <property type="entry name" value="EamA_dom"/>
</dbReference>
<dbReference type="AlphaFoldDB" id="A0A2T9XCV1"/>
<protein>
    <submittedName>
        <fullName evidence="8">EamA family transporter</fullName>
    </submittedName>
</protein>
<feature type="transmembrane region" description="Helical" evidence="6">
    <location>
        <begin position="27"/>
        <end position="46"/>
    </location>
</feature>
<keyword evidence="2" id="KW-1003">Cell membrane</keyword>
<comment type="caution">
    <text evidence="8">The sequence shown here is derived from an EMBL/GenBank/DDBJ whole genome shotgun (WGS) entry which is preliminary data.</text>
</comment>
<name>A0A2T9XCV1_9CREN</name>
<dbReference type="EMBL" id="QEFD01000004">
    <property type="protein sequence ID" value="PVU77927.1"/>
    <property type="molecule type" value="Genomic_DNA"/>
</dbReference>
<feature type="transmembrane region" description="Helical" evidence="6">
    <location>
        <begin position="133"/>
        <end position="155"/>
    </location>
</feature>
<evidence type="ECO:0000256" key="2">
    <source>
        <dbReference type="ARBA" id="ARBA00022475"/>
    </source>
</evidence>
<proteinExistence type="predicted"/>
<feature type="transmembrane region" description="Helical" evidence="6">
    <location>
        <begin position="5"/>
        <end position="21"/>
    </location>
</feature>
<dbReference type="Proteomes" id="UP000245638">
    <property type="component" value="Unassembled WGS sequence"/>
</dbReference>
<dbReference type="InterPro" id="IPR037185">
    <property type="entry name" value="EmrE-like"/>
</dbReference>
<evidence type="ECO:0000256" key="3">
    <source>
        <dbReference type="ARBA" id="ARBA00022692"/>
    </source>
</evidence>
<comment type="subcellular location">
    <subcellularLocation>
        <location evidence="1">Cell membrane</location>
        <topology evidence="1">Multi-pass membrane protein</topology>
    </subcellularLocation>
</comment>
<organism evidence="8 9">
    <name type="scientific">Acidianus hospitalis</name>
    <dbReference type="NCBI Taxonomy" id="563177"/>
    <lineage>
        <taxon>Archaea</taxon>
        <taxon>Thermoproteota</taxon>
        <taxon>Thermoprotei</taxon>
        <taxon>Sulfolobales</taxon>
        <taxon>Sulfolobaceae</taxon>
        <taxon>Acidianus</taxon>
    </lineage>
</organism>
<evidence type="ECO:0000256" key="4">
    <source>
        <dbReference type="ARBA" id="ARBA00022989"/>
    </source>
</evidence>
<evidence type="ECO:0000256" key="6">
    <source>
        <dbReference type="SAM" id="Phobius"/>
    </source>
</evidence>
<dbReference type="InterPro" id="IPR050638">
    <property type="entry name" value="AA-Vitamin_Transporters"/>
</dbReference>
<keyword evidence="4 6" id="KW-1133">Transmembrane helix</keyword>
<gene>
    <name evidence="8" type="ORF">DDW13_00060</name>
</gene>
<evidence type="ECO:0000313" key="8">
    <source>
        <dbReference type="EMBL" id="PVU77927.1"/>
    </source>
</evidence>
<feature type="transmembrane region" description="Helical" evidence="6">
    <location>
        <begin position="85"/>
        <end position="103"/>
    </location>
</feature>
<accession>A0A2T9XCV1</accession>
<dbReference type="PANTHER" id="PTHR32322:SF18">
    <property type="entry name" value="S-ADENOSYLMETHIONINE_S-ADENOSYLHOMOCYSTEINE TRANSPORTER"/>
    <property type="match status" value="1"/>
</dbReference>
<keyword evidence="3 6" id="KW-0812">Transmembrane</keyword>
<feature type="transmembrane region" description="Helical" evidence="6">
    <location>
        <begin position="194"/>
        <end position="213"/>
    </location>
</feature>